<evidence type="ECO:0000256" key="1">
    <source>
        <dbReference type="ARBA" id="ARBA00022603"/>
    </source>
</evidence>
<keyword evidence="5" id="KW-1185">Reference proteome</keyword>
<dbReference type="SUPFAM" id="SSF75217">
    <property type="entry name" value="alpha/beta knot"/>
    <property type="match status" value="1"/>
</dbReference>
<dbReference type="CDD" id="cd18103">
    <property type="entry name" value="SpoU-like_RlmB"/>
    <property type="match status" value="1"/>
</dbReference>
<keyword evidence="1 4" id="KW-0489">Methyltransferase</keyword>
<dbReference type="InterPro" id="IPR029028">
    <property type="entry name" value="Alpha/beta_knot_MTases"/>
</dbReference>
<evidence type="ECO:0000313" key="5">
    <source>
        <dbReference type="Proteomes" id="UP001302274"/>
    </source>
</evidence>
<accession>A0ABU5VPF2</accession>
<gene>
    <name evidence="4" type="ORF">SHI21_01810</name>
</gene>
<evidence type="ECO:0000256" key="2">
    <source>
        <dbReference type="ARBA" id="ARBA00022679"/>
    </source>
</evidence>
<dbReference type="InterPro" id="IPR029026">
    <property type="entry name" value="tRNA_m1G_MTases_N"/>
</dbReference>
<dbReference type="PANTHER" id="PTHR46429:SF1">
    <property type="entry name" value="23S RRNA (GUANOSINE-2'-O-)-METHYLTRANSFERASE RLMB"/>
    <property type="match status" value="1"/>
</dbReference>
<keyword evidence="2" id="KW-0808">Transferase</keyword>
<proteinExistence type="predicted"/>
<dbReference type="InterPro" id="IPR001537">
    <property type="entry name" value="SpoU_MeTrfase"/>
</dbReference>
<reference evidence="4 5" key="1">
    <citation type="submission" date="2023-11" db="EMBL/GenBank/DDBJ databases">
        <title>A Novel Polar Bacteriovorax (B. antarcticus) Isolated from the Biocrust in Antarctica.</title>
        <authorList>
            <person name="Mun W."/>
            <person name="Choi S.Y."/>
            <person name="Mitchell R.J."/>
        </authorList>
    </citation>
    <scope>NUCLEOTIDE SEQUENCE [LARGE SCALE GENOMIC DNA]</scope>
    <source>
        <strain evidence="4 5">PP10</strain>
    </source>
</reference>
<organism evidence="4 5">
    <name type="scientific">Bacteriovorax antarcticus</name>
    <dbReference type="NCBI Taxonomy" id="3088717"/>
    <lineage>
        <taxon>Bacteria</taxon>
        <taxon>Pseudomonadati</taxon>
        <taxon>Bdellovibrionota</taxon>
        <taxon>Bacteriovoracia</taxon>
        <taxon>Bacteriovoracales</taxon>
        <taxon>Bacteriovoracaceae</taxon>
        <taxon>Bacteriovorax</taxon>
    </lineage>
</organism>
<comment type="caution">
    <text evidence="4">The sequence shown here is derived from an EMBL/GenBank/DDBJ whole genome shotgun (WGS) entry which is preliminary data.</text>
</comment>
<dbReference type="Gene3D" id="3.40.1280.10">
    <property type="match status" value="1"/>
</dbReference>
<name>A0ABU5VPF2_9BACT</name>
<dbReference type="RefSeq" id="WP_323574411.1">
    <property type="nucleotide sequence ID" value="NZ_JAYGJQ010000001.1"/>
</dbReference>
<feature type="domain" description="tRNA/rRNA methyltransferase SpoU type" evidence="3">
    <location>
        <begin position="112"/>
        <end position="250"/>
    </location>
</feature>
<dbReference type="EMBL" id="JAYGJQ010000001">
    <property type="protein sequence ID" value="MEA9354918.1"/>
    <property type="molecule type" value="Genomic_DNA"/>
</dbReference>
<dbReference type="GO" id="GO:0008168">
    <property type="term" value="F:methyltransferase activity"/>
    <property type="evidence" value="ECO:0007669"/>
    <property type="project" value="UniProtKB-KW"/>
</dbReference>
<dbReference type="Pfam" id="PF00588">
    <property type="entry name" value="SpoU_methylase"/>
    <property type="match status" value="1"/>
</dbReference>
<dbReference type="Proteomes" id="UP001302274">
    <property type="component" value="Unassembled WGS sequence"/>
</dbReference>
<dbReference type="InterPro" id="IPR004441">
    <property type="entry name" value="rRNA_MeTrfase_TrmH"/>
</dbReference>
<protein>
    <submittedName>
        <fullName evidence="4">RNA methyltransferase</fullName>
    </submittedName>
</protein>
<evidence type="ECO:0000313" key="4">
    <source>
        <dbReference type="EMBL" id="MEA9354918.1"/>
    </source>
</evidence>
<dbReference type="PANTHER" id="PTHR46429">
    <property type="entry name" value="23S RRNA (GUANOSINE-2'-O-)-METHYLTRANSFERASE RLMB"/>
    <property type="match status" value="1"/>
</dbReference>
<dbReference type="GO" id="GO:0032259">
    <property type="term" value="P:methylation"/>
    <property type="evidence" value="ECO:0007669"/>
    <property type="project" value="UniProtKB-KW"/>
</dbReference>
<evidence type="ECO:0000259" key="3">
    <source>
        <dbReference type="Pfam" id="PF00588"/>
    </source>
</evidence>
<sequence length="257" mass="28112">MTEIEHDMIVGIHSIAEAIRNPERQIFEIVTTDEGFQEFKKRSGLKDSEIPLTKVRWLEGHALQEEAKKNYRDLEMEFQRVPSGIFMLVSPINIWEPTWIYQQLESRIPIKILALDQITDAHNGAAIMRTAAFYGVDAILISARGNFGLGPGFSRIASGATEHVKIVRCSALPKTITKIKELGAICIGLSEHATADLGSIDTTKPICLVLGAEDVGMSHAVSRVVDTTISFKPAGKIKSLNVSVAAAIAMEKIFGGI</sequence>